<evidence type="ECO:0000313" key="8">
    <source>
        <dbReference type="Proteomes" id="UP000694890"/>
    </source>
</evidence>
<feature type="region of interest" description="Disordered" evidence="6">
    <location>
        <begin position="504"/>
        <end position="536"/>
    </location>
</feature>
<dbReference type="Proteomes" id="UP000694890">
    <property type="component" value="Linkage group LG8"/>
</dbReference>
<evidence type="ECO:0000259" key="7">
    <source>
        <dbReference type="PROSITE" id="PS50023"/>
    </source>
</evidence>
<evidence type="ECO:0000256" key="3">
    <source>
        <dbReference type="ARBA" id="ARBA00023038"/>
    </source>
</evidence>
<keyword evidence="3 4" id="KW-0440">LIM domain</keyword>
<dbReference type="GO" id="GO:0001725">
    <property type="term" value="C:stress fiber"/>
    <property type="evidence" value="ECO:0007669"/>
    <property type="project" value="TreeGrafter"/>
</dbReference>
<feature type="compositionally biased region" description="Low complexity" evidence="6">
    <location>
        <begin position="648"/>
        <end position="659"/>
    </location>
</feature>
<evidence type="ECO:0000256" key="6">
    <source>
        <dbReference type="SAM" id="MobiDB-lite"/>
    </source>
</evidence>
<feature type="compositionally biased region" description="Polar residues" evidence="6">
    <location>
        <begin position="227"/>
        <end position="240"/>
    </location>
</feature>
<feature type="region of interest" description="Disordered" evidence="6">
    <location>
        <begin position="565"/>
        <end position="779"/>
    </location>
</feature>
<dbReference type="GO" id="GO:0046872">
    <property type="term" value="F:metal ion binding"/>
    <property type="evidence" value="ECO:0007669"/>
    <property type="project" value="UniProtKB-KW"/>
</dbReference>
<feature type="compositionally biased region" description="Basic and acidic residues" evidence="6">
    <location>
        <begin position="1"/>
        <end position="16"/>
    </location>
</feature>
<evidence type="ECO:0000256" key="4">
    <source>
        <dbReference type="PROSITE-ProRule" id="PRU00125"/>
    </source>
</evidence>
<feature type="region of interest" description="Disordered" evidence="6">
    <location>
        <begin position="1"/>
        <end position="160"/>
    </location>
</feature>
<feature type="coiled-coil region" evidence="5">
    <location>
        <begin position="385"/>
        <end position="415"/>
    </location>
</feature>
<feature type="region of interest" description="Disordered" evidence="6">
    <location>
        <begin position="459"/>
        <end position="479"/>
    </location>
</feature>
<dbReference type="GO" id="GO:0051496">
    <property type="term" value="P:positive regulation of stress fiber assembly"/>
    <property type="evidence" value="ECO:0007669"/>
    <property type="project" value="TreeGrafter"/>
</dbReference>
<dbReference type="Gene3D" id="2.10.110.10">
    <property type="entry name" value="Cysteine Rich Protein"/>
    <property type="match status" value="1"/>
</dbReference>
<dbReference type="PANTHER" id="PTHR15551">
    <property type="entry name" value="LIM DOMAIN ONLY 7"/>
    <property type="match status" value="1"/>
</dbReference>
<feature type="region of interest" description="Disordered" evidence="6">
    <location>
        <begin position="185"/>
        <end position="304"/>
    </location>
</feature>
<evidence type="ECO:0000256" key="1">
    <source>
        <dbReference type="ARBA" id="ARBA00022723"/>
    </source>
</evidence>
<feature type="compositionally biased region" description="Low complexity" evidence="6">
    <location>
        <begin position="459"/>
        <end position="470"/>
    </location>
</feature>
<keyword evidence="2 4" id="KW-0862">Zinc</keyword>
<gene>
    <name evidence="9 10" type="primary">LOC108901506</name>
</gene>
<feature type="compositionally biased region" description="Basic and acidic residues" evidence="6">
    <location>
        <begin position="930"/>
        <end position="941"/>
    </location>
</feature>
<feature type="compositionally biased region" description="Basic and acidic residues" evidence="6">
    <location>
        <begin position="71"/>
        <end position="95"/>
    </location>
</feature>
<feature type="compositionally biased region" description="Polar residues" evidence="6">
    <location>
        <begin position="48"/>
        <end position="58"/>
    </location>
</feature>
<feature type="compositionally biased region" description="Low complexity" evidence="6">
    <location>
        <begin position="711"/>
        <end position="726"/>
    </location>
</feature>
<dbReference type="InterPro" id="IPR001781">
    <property type="entry name" value="Znf_LIM"/>
</dbReference>
<feature type="compositionally biased region" description="Polar residues" evidence="6">
    <location>
        <begin position="955"/>
        <end position="975"/>
    </location>
</feature>
<feature type="compositionally biased region" description="Polar residues" evidence="6">
    <location>
        <begin position="510"/>
        <end position="527"/>
    </location>
</feature>
<keyword evidence="1 4" id="KW-0479">Metal-binding</keyword>
<dbReference type="PANTHER" id="PTHR15551:SF5">
    <property type="entry name" value="LIM AND CALPONIN HOMOLOGY DOMAINS-CONTAINING PROTEIN 1 ISOFORM X1"/>
    <property type="match status" value="1"/>
</dbReference>
<feature type="compositionally biased region" description="Low complexity" evidence="6">
    <location>
        <begin position="600"/>
        <end position="614"/>
    </location>
</feature>
<dbReference type="SMART" id="SM00132">
    <property type="entry name" value="LIM"/>
    <property type="match status" value="1"/>
</dbReference>
<dbReference type="FunFam" id="2.10.110.10:FF:000041">
    <property type="entry name" value="LIM and calponin homology domains 1"/>
    <property type="match status" value="1"/>
</dbReference>
<proteinExistence type="predicted"/>
<sequence length="1118" mass="123701">MRKEAEEAESPKRSIRDSGYIDCWDSERSDSLSPPRHGREDSFDSLDSFGSRSRQTPSPDVLVARGSSDGRGSDSESDGAPHRKMPDVRKDDMLARRTSVSEPRTAMPFNQYLPNKSNQSGYVPTPLRKKKNDKEEGGRKSWSTATSPIGGDRPFSTPARSCSEELFHHSTALAGNVAAAPVVATGPVNTSGKHPPATDREDARTKKGVAGTQLVTDAEQGQKRASRTLTSSKHITTASPSHFLPLPAATATATKEKNDTGRRKARALSESDDPQGGTSWLDSNPPATFSHTDSVSDDSQSVSMIDMRGEEEAILQPHSQVRHELMHNQYNRMKEEEDHWQDDLARWKSRRRSISQDLIKKEEERKMMEQLMSGDTCSSQRRRSIKTYREIVEDKERREEELRQAYRRAKTQEEASAILQRYAQRFSISEAVLERLQLPKLLDRSISADPSFPCSPFPLSLSASPTTPDPFDVDPNGPLRYLRQQSAPAPKFTSTLEARIEEFPKDLSSHQRPQIRSRSSEPPSTRALSPKPVPLLTPKPYFDSRAMASELWACKADGLLRVNGNIGSDNVPTTPESQGRESPPQFQASPSKTSNSTVDAASSAASPIHSPHASPGGGSPVSTKDKEVQGGTEAASEDVRGEKVTDNSTPPSRPTSLPTELQKPEDSFEKTRGQTAAVQEEKESNVEAQPTPPTEAKQEQAKSEPTSQNISSLVQSGVSVQQSQPVTLQASVPSSNELSQRREDMPSLAAPGSSGYHPPRETTAEFANSVRSPLATSNPKLRWEFFIPPEGAEKDRRGNVSVPVLPQARRGDRWSWDPDEERKRQERWQQEQERMLQEKYRREQEKLKEEWEKAQREVAEEERKYHEEERRILEETVTPLTPRSSALPSPSRGELSSTSEPQDTIVRSLADWERKQELLERQSRGSTENMEGKRRENDRTSDISTADDSMKTGRSLGSQSTSQPETLGHSLQNGQKPPPMPAKSSTPMKKQDHTADSNRPSRPAGDRRSGPIDNNMSRSSSKPPAACPPTPDTLPPAPNRSVSGKKLCSSCGQPLGKGAAMIIETLSLYFHIHCFKCGVCKGQLGDTTTGTDVRIRNGLLNCHQCYIRSRSAGQPTTL</sequence>
<dbReference type="CDD" id="cd08368">
    <property type="entry name" value="LIM"/>
    <property type="match status" value="1"/>
</dbReference>
<feature type="compositionally biased region" description="Polar residues" evidence="6">
    <location>
        <begin position="727"/>
        <end position="738"/>
    </location>
</feature>
<feature type="compositionally biased region" description="Polar residues" evidence="6">
    <location>
        <begin position="584"/>
        <end position="599"/>
    </location>
</feature>
<name>A0AAJ8DRK7_LATCA</name>
<dbReference type="Pfam" id="PF15949">
    <property type="entry name" value="DUF4757"/>
    <property type="match status" value="2"/>
</dbReference>
<feature type="compositionally biased region" description="Basic and acidic residues" evidence="6">
    <location>
        <begin position="809"/>
        <end position="874"/>
    </location>
</feature>
<feature type="domain" description="LIM zinc-binding" evidence="7">
    <location>
        <begin position="1046"/>
        <end position="1112"/>
    </location>
</feature>
<dbReference type="RefSeq" id="XP_050928513.1">
    <property type="nucleotide sequence ID" value="XM_051072556.1"/>
</dbReference>
<dbReference type="GeneID" id="108901506"/>
<dbReference type="InterPro" id="IPR031865">
    <property type="entry name" value="DUF4757"/>
</dbReference>
<feature type="compositionally biased region" description="Polar residues" evidence="6">
    <location>
        <begin position="878"/>
        <end position="902"/>
    </location>
</feature>
<keyword evidence="5" id="KW-0175">Coiled coil</keyword>
<dbReference type="PROSITE" id="PS00478">
    <property type="entry name" value="LIM_DOMAIN_1"/>
    <property type="match status" value="1"/>
</dbReference>
<feature type="compositionally biased region" description="Basic and acidic residues" evidence="6">
    <location>
        <begin position="910"/>
        <end position="923"/>
    </location>
</feature>
<feature type="compositionally biased region" description="Polar residues" evidence="6">
    <location>
        <begin position="1012"/>
        <end position="1022"/>
    </location>
</feature>
<dbReference type="GO" id="GO:0051893">
    <property type="term" value="P:regulation of focal adhesion assembly"/>
    <property type="evidence" value="ECO:0007669"/>
    <property type="project" value="TreeGrafter"/>
</dbReference>
<feature type="compositionally biased region" description="Polar residues" evidence="6">
    <location>
        <begin position="276"/>
        <end position="292"/>
    </location>
</feature>
<feature type="compositionally biased region" description="Polar residues" evidence="6">
    <location>
        <begin position="765"/>
        <end position="779"/>
    </location>
</feature>
<protein>
    <submittedName>
        <fullName evidence="9 10">LIM and calponin homology domains-containing protein 1 isoform X11</fullName>
    </submittedName>
</protein>
<feature type="compositionally biased region" description="Polar residues" evidence="6">
    <location>
        <begin position="565"/>
        <end position="577"/>
    </location>
</feature>
<reference evidence="9 10" key="1">
    <citation type="submission" date="2025-04" db="UniProtKB">
        <authorList>
            <consortium name="RefSeq"/>
        </authorList>
    </citation>
    <scope>IDENTIFICATION</scope>
    <source>
        <tissue evidence="9 10">Brain</tissue>
    </source>
</reference>
<evidence type="ECO:0000256" key="2">
    <source>
        <dbReference type="ARBA" id="ARBA00022833"/>
    </source>
</evidence>
<evidence type="ECO:0000313" key="10">
    <source>
        <dbReference type="RefSeq" id="XP_050928513.1"/>
    </source>
</evidence>
<dbReference type="GO" id="GO:0032034">
    <property type="term" value="F:myosin II head/neck binding"/>
    <property type="evidence" value="ECO:0007669"/>
    <property type="project" value="TreeGrafter"/>
</dbReference>
<dbReference type="PROSITE" id="PS50023">
    <property type="entry name" value="LIM_DOMAIN_2"/>
    <property type="match status" value="1"/>
</dbReference>
<dbReference type="RefSeq" id="XP_050928512.1">
    <property type="nucleotide sequence ID" value="XM_051072555.1"/>
</dbReference>
<feature type="compositionally biased region" description="Basic and acidic residues" evidence="6">
    <location>
        <begin position="196"/>
        <end position="205"/>
    </location>
</feature>
<evidence type="ECO:0000313" key="9">
    <source>
        <dbReference type="RefSeq" id="XP_050928512.1"/>
    </source>
</evidence>
<feature type="compositionally biased region" description="Pro residues" evidence="6">
    <location>
        <begin position="1025"/>
        <end position="1038"/>
    </location>
</feature>
<accession>A0AAJ8DRK7</accession>
<evidence type="ECO:0000256" key="5">
    <source>
        <dbReference type="SAM" id="Coils"/>
    </source>
</evidence>
<dbReference type="Pfam" id="PF00412">
    <property type="entry name" value="LIM"/>
    <property type="match status" value="1"/>
</dbReference>
<feature type="region of interest" description="Disordered" evidence="6">
    <location>
        <begin position="809"/>
        <end position="1048"/>
    </location>
</feature>
<feature type="compositionally biased region" description="Basic and acidic residues" evidence="6">
    <location>
        <begin position="662"/>
        <end position="672"/>
    </location>
</feature>
<dbReference type="AlphaFoldDB" id="A0AAJ8DRK7"/>
<organism evidence="8 9">
    <name type="scientific">Lates calcarifer</name>
    <name type="common">Barramundi</name>
    <name type="synonym">Holocentrus calcarifer</name>
    <dbReference type="NCBI Taxonomy" id="8187"/>
    <lineage>
        <taxon>Eukaryota</taxon>
        <taxon>Metazoa</taxon>
        <taxon>Chordata</taxon>
        <taxon>Craniata</taxon>
        <taxon>Vertebrata</taxon>
        <taxon>Euteleostomi</taxon>
        <taxon>Actinopterygii</taxon>
        <taxon>Neopterygii</taxon>
        <taxon>Teleostei</taxon>
        <taxon>Neoteleostei</taxon>
        <taxon>Acanthomorphata</taxon>
        <taxon>Carangaria</taxon>
        <taxon>Carangaria incertae sedis</taxon>
        <taxon>Centropomidae</taxon>
        <taxon>Lates</taxon>
    </lineage>
</organism>
<feature type="compositionally biased region" description="Polar residues" evidence="6">
    <location>
        <begin position="112"/>
        <end position="122"/>
    </location>
</feature>